<reference evidence="1 2" key="1">
    <citation type="submission" date="2019-07" db="EMBL/GenBank/DDBJ databases">
        <title>Tepidimonas taiwanensis I1-1 draft genome.</title>
        <authorList>
            <person name="Da Costa M.S."/>
            <person name="Froufe H.J.C."/>
            <person name="Egas C."/>
            <person name="Albuquerque L."/>
        </authorList>
    </citation>
    <scope>NUCLEOTIDE SEQUENCE [LARGE SCALE GENOMIC DNA]</scope>
    <source>
        <strain evidence="1 2">I1-1</strain>
    </source>
</reference>
<name>A0A554XC30_9BURK</name>
<sequence length="79" mass="9007">MDRCHLKGEQGDRLHAVLCAAGYNIRWLLRMITKKGVPFLRRAFLRLIAAVRLIGRWLAQRRPTESSGANPAQLRLRAA</sequence>
<organism evidence="1 2">
    <name type="scientific">Tepidimonas taiwanensis</name>
    <dbReference type="NCBI Taxonomy" id="307486"/>
    <lineage>
        <taxon>Bacteria</taxon>
        <taxon>Pseudomonadati</taxon>
        <taxon>Pseudomonadota</taxon>
        <taxon>Betaproteobacteria</taxon>
        <taxon>Burkholderiales</taxon>
        <taxon>Tepidimonas</taxon>
    </lineage>
</organism>
<dbReference type="STRING" id="307486.GCA_000807215_02533"/>
<gene>
    <name evidence="1" type="ORF">Ttaiw_00665</name>
</gene>
<evidence type="ECO:0000313" key="2">
    <source>
        <dbReference type="Proteomes" id="UP000317763"/>
    </source>
</evidence>
<proteinExistence type="predicted"/>
<accession>A0A554XC30</accession>
<dbReference type="EMBL" id="VJOM01000004">
    <property type="protein sequence ID" value="TSE33411.1"/>
    <property type="molecule type" value="Genomic_DNA"/>
</dbReference>
<dbReference type="AlphaFoldDB" id="A0A554XC30"/>
<evidence type="ECO:0000313" key="1">
    <source>
        <dbReference type="EMBL" id="TSE33411.1"/>
    </source>
</evidence>
<dbReference type="Proteomes" id="UP000317763">
    <property type="component" value="Unassembled WGS sequence"/>
</dbReference>
<protein>
    <recommendedName>
        <fullName evidence="3">Transposase DDE domain protein</fullName>
    </recommendedName>
</protein>
<evidence type="ECO:0008006" key="3">
    <source>
        <dbReference type="Google" id="ProtNLM"/>
    </source>
</evidence>
<keyword evidence="2" id="KW-1185">Reference proteome</keyword>
<comment type="caution">
    <text evidence="1">The sequence shown here is derived from an EMBL/GenBank/DDBJ whole genome shotgun (WGS) entry which is preliminary data.</text>
</comment>